<dbReference type="Proteomes" id="UP000824366">
    <property type="component" value="Chromosome"/>
</dbReference>
<dbReference type="RefSeq" id="WP_223906138.1">
    <property type="nucleotide sequence ID" value="NZ_AP024238.1"/>
</dbReference>
<evidence type="ECO:0000256" key="1">
    <source>
        <dbReference type="SAM" id="Phobius"/>
    </source>
</evidence>
<sequence length="54" mass="5769">MKGNVAAIVLIGVGTFFLLTNLGLVNVSLAELLKTWWPAILIAVGVSLLFTNKK</sequence>
<keyword evidence="4" id="KW-1185">Reference proteome</keyword>
<feature type="transmembrane region" description="Helical" evidence="1">
    <location>
        <begin position="35"/>
        <end position="51"/>
    </location>
</feature>
<keyword evidence="1" id="KW-0472">Membrane</keyword>
<keyword evidence="1" id="KW-1133">Transmembrane helix</keyword>
<evidence type="ECO:0000259" key="2">
    <source>
        <dbReference type="Pfam" id="PF18917"/>
    </source>
</evidence>
<gene>
    <name evidence="3" type="ORF">MIZ03_4720</name>
</gene>
<dbReference type="InterPro" id="IPR043726">
    <property type="entry name" value="LiaI-LiaF-like_TM1"/>
</dbReference>
<protein>
    <recommendedName>
        <fullName evidence="2">LiaI-LiaF-like transmembrane region domain-containing protein</fullName>
    </recommendedName>
</protein>
<feature type="transmembrane region" description="Helical" evidence="1">
    <location>
        <begin position="7"/>
        <end position="29"/>
    </location>
</feature>
<reference evidence="3 4" key="1">
    <citation type="journal article" date="2021" name="Microbiol. Spectr.">
        <title>A Single Bacterium Capable of Oxidation and Reduction of Iron at Circumneutral pH.</title>
        <authorList>
            <person name="Kato S."/>
            <person name="Ohkuma M."/>
        </authorList>
    </citation>
    <scope>NUCLEOTIDE SEQUENCE [LARGE SCALE GENOMIC DNA]</scope>
    <source>
        <strain evidence="3 4">MIZ03</strain>
    </source>
</reference>
<dbReference type="Pfam" id="PF18917">
    <property type="entry name" value="LiaI-LiaF-like_TM1"/>
    <property type="match status" value="1"/>
</dbReference>
<proteinExistence type="predicted"/>
<evidence type="ECO:0000313" key="4">
    <source>
        <dbReference type="Proteomes" id="UP000824366"/>
    </source>
</evidence>
<feature type="domain" description="LiaI-LiaF-like transmembrane region" evidence="2">
    <location>
        <begin position="5"/>
        <end position="49"/>
    </location>
</feature>
<name>A0ABN6DG59_9BURK</name>
<dbReference type="EMBL" id="AP024238">
    <property type="protein sequence ID" value="BCO29796.1"/>
    <property type="molecule type" value="Genomic_DNA"/>
</dbReference>
<keyword evidence="1" id="KW-0812">Transmembrane</keyword>
<organism evidence="3 4">
    <name type="scientific">Rhodoferax lithotrophicus</name>
    <dbReference type="NCBI Taxonomy" id="2798804"/>
    <lineage>
        <taxon>Bacteria</taxon>
        <taxon>Pseudomonadati</taxon>
        <taxon>Pseudomonadota</taxon>
        <taxon>Betaproteobacteria</taxon>
        <taxon>Burkholderiales</taxon>
        <taxon>Comamonadaceae</taxon>
        <taxon>Rhodoferax</taxon>
    </lineage>
</organism>
<accession>A0ABN6DG59</accession>
<evidence type="ECO:0000313" key="3">
    <source>
        <dbReference type="EMBL" id="BCO29796.1"/>
    </source>
</evidence>